<protein>
    <submittedName>
        <fullName evidence="2">Uncharacterized protein</fullName>
    </submittedName>
</protein>
<dbReference type="AlphaFoldDB" id="A0A0G0M6Z8"/>
<organism evidence="2 3">
    <name type="scientific">Candidatus Woesebacteria bacterium GW2011_GWB1_39_12</name>
    <dbReference type="NCBI Taxonomy" id="1618574"/>
    <lineage>
        <taxon>Bacteria</taxon>
        <taxon>Candidatus Woeseibacteriota</taxon>
    </lineage>
</organism>
<dbReference type="STRING" id="1618574.UT24_C0021G0007"/>
<dbReference type="InterPro" id="IPR009030">
    <property type="entry name" value="Growth_fac_rcpt_cys_sf"/>
</dbReference>
<dbReference type="Proteomes" id="UP000033881">
    <property type="component" value="Unassembled WGS sequence"/>
</dbReference>
<evidence type="ECO:0000256" key="1">
    <source>
        <dbReference type="SAM" id="Phobius"/>
    </source>
</evidence>
<feature type="transmembrane region" description="Helical" evidence="1">
    <location>
        <begin position="141"/>
        <end position="158"/>
    </location>
</feature>
<evidence type="ECO:0000313" key="3">
    <source>
        <dbReference type="Proteomes" id="UP000033881"/>
    </source>
</evidence>
<dbReference type="EMBL" id="LBWB01000021">
    <property type="protein sequence ID" value="KKQ99918.1"/>
    <property type="molecule type" value="Genomic_DNA"/>
</dbReference>
<keyword evidence="1" id="KW-0812">Transmembrane</keyword>
<sequence length="177" mass="19869">MDEKPKGLYRHIRKIILIMLLLQLPSSYAVCIYGVGVYGEGIYGGGCPTEGVPEEGSAAFWSVPLTIPNNSGLINGTCREKQQVFNGYCYDCDPLNSYLNYLNTTKTLTCNTCNPGYLLYNNDCITSQDFGNTISSQSSKINLSFFLLILAILLVYYWNEDRIKKRKVVEADIEDED</sequence>
<keyword evidence="1" id="KW-1133">Transmembrane helix</keyword>
<accession>A0A0G0M6Z8</accession>
<proteinExistence type="predicted"/>
<evidence type="ECO:0000313" key="2">
    <source>
        <dbReference type="EMBL" id="KKQ99918.1"/>
    </source>
</evidence>
<gene>
    <name evidence="2" type="ORF">UT24_C0021G0007</name>
</gene>
<comment type="caution">
    <text evidence="2">The sequence shown here is derived from an EMBL/GenBank/DDBJ whole genome shotgun (WGS) entry which is preliminary data.</text>
</comment>
<name>A0A0G0M6Z8_9BACT</name>
<dbReference type="SUPFAM" id="SSF57184">
    <property type="entry name" value="Growth factor receptor domain"/>
    <property type="match status" value="1"/>
</dbReference>
<reference evidence="2 3" key="1">
    <citation type="journal article" date="2015" name="Nature">
        <title>rRNA introns, odd ribosomes, and small enigmatic genomes across a large radiation of phyla.</title>
        <authorList>
            <person name="Brown C.T."/>
            <person name="Hug L.A."/>
            <person name="Thomas B.C."/>
            <person name="Sharon I."/>
            <person name="Castelle C.J."/>
            <person name="Singh A."/>
            <person name="Wilkins M.J."/>
            <person name="Williams K.H."/>
            <person name="Banfield J.F."/>
        </authorList>
    </citation>
    <scope>NUCLEOTIDE SEQUENCE [LARGE SCALE GENOMIC DNA]</scope>
</reference>
<keyword evidence="1" id="KW-0472">Membrane</keyword>